<dbReference type="InterPro" id="IPR002502">
    <property type="entry name" value="Amidase_domain"/>
</dbReference>
<evidence type="ECO:0000256" key="3">
    <source>
        <dbReference type="ARBA" id="ARBA00022588"/>
    </source>
</evidence>
<comment type="similarity">
    <text evidence="1">Belongs to the N-acetylmuramoyl-L-alanine amidase 2 family.</text>
</comment>
<dbReference type="SMART" id="SM00701">
    <property type="entry name" value="PGRP"/>
    <property type="match status" value="1"/>
</dbReference>
<keyword evidence="3" id="KW-0399">Innate immunity</keyword>
<evidence type="ECO:0000259" key="7">
    <source>
        <dbReference type="SMART" id="SM00644"/>
    </source>
</evidence>
<protein>
    <recommendedName>
        <fullName evidence="5">Peptidoglycan recognition protein</fullName>
    </recommendedName>
</protein>
<evidence type="ECO:0000313" key="10">
    <source>
        <dbReference type="RefSeq" id="XP_023941141.1"/>
    </source>
</evidence>
<dbReference type="GO" id="GO:0045087">
    <property type="term" value="P:innate immune response"/>
    <property type="evidence" value="ECO:0007669"/>
    <property type="project" value="UniProtKB-KW"/>
</dbReference>
<sequence>MWAANGVVPAEPARDVALMDERTVSAIAAVPAPHIDTINVTQSSKVHVGTKVVSITQNVHNKEMLKELPLPLYLWNIIKNSSRTERLSCAAALTALSVCIALIVYFSVQTSKTSTTGDKPPHEWNITRAMWLAKPHTNSPIADALRPVMLVVVQHTVSQQCTVFSQCAAEVRKMQGNFLQDKKYDIPYNFIIGNDGRVYEGRGWNIEGAHTYGYNRCSVGLGFIGDYREEIPNLARVTELQLNRTRMMLDAGVTFGYLRPDYQIVGARDLQDTVSPGSNLYNALKQFDNYDHQKRFAGLNCEQIQEKYGSVEL</sequence>
<evidence type="ECO:0000256" key="1">
    <source>
        <dbReference type="ARBA" id="ARBA00007553"/>
    </source>
</evidence>
<dbReference type="FunFam" id="3.40.80.10:FF:000001">
    <property type="entry name" value="Peptidoglycan recognition protein 1"/>
    <property type="match status" value="1"/>
</dbReference>
<dbReference type="Gene3D" id="3.40.80.10">
    <property type="entry name" value="Peptidoglycan recognition protein-like"/>
    <property type="match status" value="1"/>
</dbReference>
<gene>
    <name evidence="10" type="primary">LOC112048034</name>
</gene>
<dbReference type="KEGG" id="bany:112048034"/>
<dbReference type="InterPro" id="IPR006619">
    <property type="entry name" value="PGRP_domain_met/bac"/>
</dbReference>
<name>A0A6J1NDJ9_BICAN</name>
<dbReference type="AlphaFoldDB" id="A0A6J1NDJ9"/>
<dbReference type="GO" id="GO:0008270">
    <property type="term" value="F:zinc ion binding"/>
    <property type="evidence" value="ECO:0007669"/>
    <property type="project" value="InterPro"/>
</dbReference>
<dbReference type="InterPro" id="IPR015510">
    <property type="entry name" value="PGRP"/>
</dbReference>
<dbReference type="GO" id="GO:0009253">
    <property type="term" value="P:peptidoglycan catabolic process"/>
    <property type="evidence" value="ECO:0007669"/>
    <property type="project" value="InterPro"/>
</dbReference>
<feature type="domain" description="Peptidoglycan recognition protein family" evidence="8">
    <location>
        <begin position="126"/>
        <end position="271"/>
    </location>
</feature>
<comment type="subunit">
    <text evidence="2">Monomer.</text>
</comment>
<dbReference type="InterPro" id="IPR036505">
    <property type="entry name" value="Amidase/PGRP_sf"/>
</dbReference>
<keyword evidence="6" id="KW-0812">Transmembrane</keyword>
<evidence type="ECO:0000259" key="8">
    <source>
        <dbReference type="SMART" id="SM00701"/>
    </source>
</evidence>
<dbReference type="RefSeq" id="XP_023941141.1">
    <property type="nucleotide sequence ID" value="XM_024085373.2"/>
</dbReference>
<dbReference type="GO" id="GO:0008745">
    <property type="term" value="F:N-acetylmuramoyl-L-alanine amidase activity"/>
    <property type="evidence" value="ECO:0007669"/>
    <property type="project" value="InterPro"/>
</dbReference>
<dbReference type="CDD" id="cd06583">
    <property type="entry name" value="PGRP"/>
    <property type="match status" value="1"/>
</dbReference>
<keyword evidence="6" id="KW-0472">Membrane</keyword>
<dbReference type="GeneID" id="112048034"/>
<dbReference type="PANTHER" id="PTHR11022:SF41">
    <property type="entry name" value="PEPTIDOGLYCAN-RECOGNITION PROTEIN LC-RELATED"/>
    <property type="match status" value="1"/>
</dbReference>
<reference evidence="10" key="1">
    <citation type="submission" date="2025-08" db="UniProtKB">
        <authorList>
            <consortium name="RefSeq"/>
        </authorList>
    </citation>
    <scope>IDENTIFICATION</scope>
</reference>
<keyword evidence="9" id="KW-1185">Reference proteome</keyword>
<keyword evidence="4" id="KW-0391">Immunity</keyword>
<evidence type="ECO:0000256" key="4">
    <source>
        <dbReference type="ARBA" id="ARBA00022859"/>
    </source>
</evidence>
<evidence type="ECO:0000313" key="9">
    <source>
        <dbReference type="Proteomes" id="UP001652582"/>
    </source>
</evidence>
<dbReference type="PANTHER" id="PTHR11022">
    <property type="entry name" value="PEPTIDOGLYCAN RECOGNITION PROTEIN"/>
    <property type="match status" value="1"/>
</dbReference>
<dbReference type="SMART" id="SM00644">
    <property type="entry name" value="Ami_2"/>
    <property type="match status" value="1"/>
</dbReference>
<proteinExistence type="inferred from homology"/>
<accession>A0A6J1NDJ9</accession>
<evidence type="ECO:0000256" key="6">
    <source>
        <dbReference type="SAM" id="Phobius"/>
    </source>
</evidence>
<dbReference type="OrthoDB" id="10001926at2759"/>
<dbReference type="Pfam" id="PF01510">
    <property type="entry name" value="Amidase_2"/>
    <property type="match status" value="1"/>
</dbReference>
<dbReference type="SUPFAM" id="SSF55846">
    <property type="entry name" value="N-acetylmuramoyl-L-alanine amidase-like"/>
    <property type="match status" value="1"/>
</dbReference>
<feature type="domain" description="N-acetylmuramoyl-L-alanine amidase" evidence="7">
    <location>
        <begin position="136"/>
        <end position="277"/>
    </location>
</feature>
<organism evidence="9 10">
    <name type="scientific">Bicyclus anynana</name>
    <name type="common">Squinting bush brown butterfly</name>
    <dbReference type="NCBI Taxonomy" id="110368"/>
    <lineage>
        <taxon>Eukaryota</taxon>
        <taxon>Metazoa</taxon>
        <taxon>Ecdysozoa</taxon>
        <taxon>Arthropoda</taxon>
        <taxon>Hexapoda</taxon>
        <taxon>Insecta</taxon>
        <taxon>Pterygota</taxon>
        <taxon>Neoptera</taxon>
        <taxon>Endopterygota</taxon>
        <taxon>Lepidoptera</taxon>
        <taxon>Glossata</taxon>
        <taxon>Ditrysia</taxon>
        <taxon>Papilionoidea</taxon>
        <taxon>Nymphalidae</taxon>
        <taxon>Satyrinae</taxon>
        <taxon>Satyrini</taxon>
        <taxon>Mycalesina</taxon>
        <taxon>Bicyclus</taxon>
    </lineage>
</organism>
<dbReference type="Proteomes" id="UP001652582">
    <property type="component" value="Chromosome Z"/>
</dbReference>
<feature type="transmembrane region" description="Helical" evidence="6">
    <location>
        <begin position="87"/>
        <end position="108"/>
    </location>
</feature>
<evidence type="ECO:0000256" key="2">
    <source>
        <dbReference type="ARBA" id="ARBA00011245"/>
    </source>
</evidence>
<keyword evidence="6" id="KW-1133">Transmembrane helix</keyword>
<evidence type="ECO:0000256" key="5">
    <source>
        <dbReference type="ARBA" id="ARBA00069708"/>
    </source>
</evidence>